<name>A0A1F6DH25_9BACT</name>
<evidence type="ECO:0000256" key="7">
    <source>
        <dbReference type="ARBA" id="ARBA00023154"/>
    </source>
</evidence>
<comment type="catalytic activity">
    <reaction evidence="11 12">
        <text>(S)-2,3,4,5-tetrahydrodipicolinate + NAD(+) + H2O = (2S,4S)-4-hydroxy-2,3,4,5-tetrahydrodipicolinate + NADH + H(+)</text>
        <dbReference type="Rhea" id="RHEA:35323"/>
        <dbReference type="ChEBI" id="CHEBI:15377"/>
        <dbReference type="ChEBI" id="CHEBI:15378"/>
        <dbReference type="ChEBI" id="CHEBI:16845"/>
        <dbReference type="ChEBI" id="CHEBI:57540"/>
        <dbReference type="ChEBI" id="CHEBI:57945"/>
        <dbReference type="ChEBI" id="CHEBI:67139"/>
        <dbReference type="EC" id="1.17.1.8"/>
    </reaction>
</comment>
<evidence type="ECO:0000256" key="11">
    <source>
        <dbReference type="ARBA" id="ARBA00049396"/>
    </source>
</evidence>
<dbReference type="EMBL" id="MFLD01000008">
    <property type="protein sequence ID" value="OGG60723.1"/>
    <property type="molecule type" value="Genomic_DNA"/>
</dbReference>
<comment type="catalytic activity">
    <reaction evidence="10 12">
        <text>(S)-2,3,4,5-tetrahydrodipicolinate + NADP(+) + H2O = (2S,4S)-4-hydroxy-2,3,4,5-tetrahydrodipicolinate + NADPH + H(+)</text>
        <dbReference type="Rhea" id="RHEA:35331"/>
        <dbReference type="ChEBI" id="CHEBI:15377"/>
        <dbReference type="ChEBI" id="CHEBI:15378"/>
        <dbReference type="ChEBI" id="CHEBI:16845"/>
        <dbReference type="ChEBI" id="CHEBI:57783"/>
        <dbReference type="ChEBI" id="CHEBI:58349"/>
        <dbReference type="ChEBI" id="CHEBI:67139"/>
        <dbReference type="EC" id="1.17.1.8"/>
    </reaction>
</comment>
<gene>
    <name evidence="12" type="primary">dapB</name>
    <name evidence="15" type="ORF">A3C86_01740</name>
</gene>
<dbReference type="CDD" id="cd02274">
    <property type="entry name" value="DHDPR_N"/>
    <property type="match status" value="1"/>
</dbReference>
<feature type="binding site" evidence="12">
    <location>
        <begin position="76"/>
        <end position="78"/>
    </location>
    <ligand>
        <name>NAD(+)</name>
        <dbReference type="ChEBI" id="CHEBI:57540"/>
    </ligand>
</feature>
<comment type="subcellular location">
    <subcellularLocation>
        <location evidence="12">Cytoplasm</location>
    </subcellularLocation>
</comment>
<evidence type="ECO:0000256" key="10">
    <source>
        <dbReference type="ARBA" id="ARBA00049080"/>
    </source>
</evidence>
<sequence>MNIGLLGYGNMGTEIERLVRADGTHNISIIGLKEPEDTIDVAGFETADVVIDFTSPEIVMNDIRTIAKAGKNMVVGTTGWQEHLPEVEKIVRDSGIGLIYGQNFSIGANIFFRAVANATKLFSAFKEYDVSGFEIHHAGKKDSPSGTALRTAQEILQNSKIKTTLQTARLDRKIRPEELHFASVRGGVNPGFHKVIFDSSADEVSISHSAHNRQGFARGAILAAEFIHGKKGLFIFDDVLKAHGIK</sequence>
<feature type="domain" description="Dihydrodipicolinate reductase N-terminal" evidence="13">
    <location>
        <begin position="1"/>
        <end position="104"/>
    </location>
</feature>
<dbReference type="Proteomes" id="UP000178042">
    <property type="component" value="Unassembled WGS sequence"/>
</dbReference>
<dbReference type="HAMAP" id="MF_00102">
    <property type="entry name" value="DapB"/>
    <property type="match status" value="1"/>
</dbReference>
<comment type="subunit">
    <text evidence="12">Homotetramer.</text>
</comment>
<feature type="active site" description="Proton donor/acceptor" evidence="12">
    <location>
        <position position="136"/>
    </location>
</feature>
<dbReference type="PIRSF" id="PIRSF000161">
    <property type="entry name" value="DHPR"/>
    <property type="match status" value="1"/>
</dbReference>
<dbReference type="InterPro" id="IPR000846">
    <property type="entry name" value="DapB_N"/>
</dbReference>
<comment type="similarity">
    <text evidence="1 12">Belongs to the DapB family.</text>
</comment>
<evidence type="ECO:0000259" key="13">
    <source>
        <dbReference type="Pfam" id="PF01113"/>
    </source>
</evidence>
<dbReference type="Pfam" id="PF05173">
    <property type="entry name" value="DapB_C"/>
    <property type="match status" value="1"/>
</dbReference>
<protein>
    <recommendedName>
        <fullName evidence="9 12">4-hydroxy-tetrahydrodipicolinate reductase</fullName>
        <shortName evidence="12">HTPA reductase</shortName>
        <ecNumber evidence="9 12">1.17.1.8</ecNumber>
    </recommendedName>
</protein>
<dbReference type="GO" id="GO:0050661">
    <property type="term" value="F:NADP binding"/>
    <property type="evidence" value="ECO:0007669"/>
    <property type="project" value="UniProtKB-UniRule"/>
</dbReference>
<evidence type="ECO:0000313" key="16">
    <source>
        <dbReference type="Proteomes" id="UP000178042"/>
    </source>
</evidence>
<dbReference type="InterPro" id="IPR023940">
    <property type="entry name" value="DHDPR_bac"/>
</dbReference>
<comment type="caution">
    <text evidence="12">Lacks conserved residue(s) required for the propagation of feature annotation.</text>
</comment>
<organism evidence="15 16">
    <name type="scientific">Candidatus Kaiserbacteria bacterium RIFCSPHIGHO2_02_FULL_49_16</name>
    <dbReference type="NCBI Taxonomy" id="1798490"/>
    <lineage>
        <taxon>Bacteria</taxon>
        <taxon>Candidatus Kaiseribacteriota</taxon>
    </lineage>
</organism>
<evidence type="ECO:0000256" key="4">
    <source>
        <dbReference type="ARBA" id="ARBA00022915"/>
    </source>
</evidence>
<evidence type="ECO:0000256" key="1">
    <source>
        <dbReference type="ARBA" id="ARBA00006642"/>
    </source>
</evidence>
<keyword evidence="6 12" id="KW-0520">NAD</keyword>
<dbReference type="NCBIfam" id="TIGR00036">
    <property type="entry name" value="dapB"/>
    <property type="match status" value="1"/>
</dbReference>
<dbReference type="GO" id="GO:0016726">
    <property type="term" value="F:oxidoreductase activity, acting on CH or CH2 groups, NAD or NADP as acceptor"/>
    <property type="evidence" value="ECO:0007669"/>
    <property type="project" value="UniProtKB-UniRule"/>
</dbReference>
<reference evidence="15 16" key="1">
    <citation type="journal article" date="2016" name="Nat. Commun.">
        <title>Thousands of microbial genomes shed light on interconnected biogeochemical processes in an aquifer system.</title>
        <authorList>
            <person name="Anantharaman K."/>
            <person name="Brown C.T."/>
            <person name="Hug L.A."/>
            <person name="Sharon I."/>
            <person name="Castelle C.J."/>
            <person name="Probst A.J."/>
            <person name="Thomas B.C."/>
            <person name="Singh A."/>
            <person name="Wilkins M.J."/>
            <person name="Karaoz U."/>
            <person name="Brodie E.L."/>
            <person name="Williams K.H."/>
            <person name="Hubbard S.S."/>
            <person name="Banfield J.F."/>
        </authorList>
    </citation>
    <scope>NUCLEOTIDE SEQUENCE [LARGE SCALE GENOMIC DNA]</scope>
</reference>
<keyword evidence="4 12" id="KW-0220">Diaminopimelate biosynthesis</keyword>
<evidence type="ECO:0000256" key="8">
    <source>
        <dbReference type="ARBA" id="ARBA00037922"/>
    </source>
</evidence>
<proteinExistence type="inferred from homology"/>
<accession>A0A1F6DH25</accession>
<keyword evidence="12" id="KW-0963">Cytoplasm</keyword>
<evidence type="ECO:0000256" key="3">
    <source>
        <dbReference type="ARBA" id="ARBA00022857"/>
    </source>
</evidence>
<feature type="binding site" evidence="12">
    <location>
        <begin position="146"/>
        <end position="147"/>
    </location>
    <ligand>
        <name>(S)-2,3,4,5-tetrahydrodipicolinate</name>
        <dbReference type="ChEBI" id="CHEBI:16845"/>
    </ligand>
</feature>
<dbReference type="SUPFAM" id="SSF55347">
    <property type="entry name" value="Glyceraldehyde-3-phosphate dehydrogenase-like, C-terminal domain"/>
    <property type="match status" value="1"/>
</dbReference>
<comment type="function">
    <text evidence="12">Catalyzes the conversion of 4-hydroxy-tetrahydrodipicolinate (HTPA) to tetrahydrodipicolinate.</text>
</comment>
<feature type="active site" description="Proton donor" evidence="12">
    <location>
        <position position="140"/>
    </location>
</feature>
<dbReference type="SUPFAM" id="SSF51735">
    <property type="entry name" value="NAD(P)-binding Rossmann-fold domains"/>
    <property type="match status" value="1"/>
</dbReference>
<evidence type="ECO:0000313" key="15">
    <source>
        <dbReference type="EMBL" id="OGG60723.1"/>
    </source>
</evidence>
<dbReference type="InterPro" id="IPR022663">
    <property type="entry name" value="DapB_C"/>
</dbReference>
<dbReference type="AlphaFoldDB" id="A0A1F6DH25"/>
<dbReference type="UniPathway" id="UPA00034">
    <property type="reaction ID" value="UER00018"/>
</dbReference>
<comment type="caution">
    <text evidence="15">The sequence shown here is derived from an EMBL/GenBank/DDBJ whole genome shotgun (WGS) entry which is preliminary data.</text>
</comment>
<evidence type="ECO:0000256" key="5">
    <source>
        <dbReference type="ARBA" id="ARBA00023002"/>
    </source>
</evidence>
<evidence type="ECO:0000259" key="14">
    <source>
        <dbReference type="Pfam" id="PF05173"/>
    </source>
</evidence>
<comment type="caution">
    <text evidence="12">Was originally thought to be a dihydrodipicolinate reductase (DHDPR), catalyzing the conversion of dihydrodipicolinate to tetrahydrodipicolinate. However, it was shown in E.coli that the substrate of the enzymatic reaction is not dihydrodipicolinate (DHDP) but in fact (2S,4S)-4-hydroxy-2,3,4,5-tetrahydrodipicolinic acid (HTPA), the product released by the DapA-catalyzed reaction.</text>
</comment>
<evidence type="ECO:0000256" key="2">
    <source>
        <dbReference type="ARBA" id="ARBA00022605"/>
    </source>
</evidence>
<evidence type="ECO:0000256" key="6">
    <source>
        <dbReference type="ARBA" id="ARBA00023027"/>
    </source>
</evidence>
<keyword evidence="7 12" id="KW-0457">Lysine biosynthesis</keyword>
<dbReference type="Pfam" id="PF01113">
    <property type="entry name" value="DapB_N"/>
    <property type="match status" value="1"/>
</dbReference>
<keyword evidence="5 12" id="KW-0560">Oxidoreductase</keyword>
<keyword evidence="2 12" id="KW-0028">Amino-acid biosynthesis</keyword>
<comment type="pathway">
    <text evidence="8 12">Amino-acid biosynthesis; L-lysine biosynthesis via DAP pathway; (S)-tetrahydrodipicolinate from L-aspartate: step 4/4.</text>
</comment>
<dbReference type="GO" id="GO:0051287">
    <property type="term" value="F:NAD binding"/>
    <property type="evidence" value="ECO:0007669"/>
    <property type="project" value="UniProtKB-UniRule"/>
</dbReference>
<dbReference type="GO" id="GO:0009089">
    <property type="term" value="P:lysine biosynthetic process via diaminopimelate"/>
    <property type="evidence" value="ECO:0007669"/>
    <property type="project" value="UniProtKB-UniRule"/>
</dbReference>
<dbReference type="GO" id="GO:0008839">
    <property type="term" value="F:4-hydroxy-tetrahydrodipicolinate reductase"/>
    <property type="evidence" value="ECO:0007669"/>
    <property type="project" value="UniProtKB-UniRule"/>
</dbReference>
<evidence type="ECO:0000256" key="9">
    <source>
        <dbReference type="ARBA" id="ARBA00038983"/>
    </source>
</evidence>
<dbReference type="Gene3D" id="3.30.360.10">
    <property type="entry name" value="Dihydrodipicolinate Reductase, domain 2"/>
    <property type="match status" value="1"/>
</dbReference>
<keyword evidence="3 12" id="KW-0521">NADP</keyword>
<dbReference type="Gene3D" id="3.40.50.720">
    <property type="entry name" value="NAD(P)-binding Rossmann-like Domain"/>
    <property type="match status" value="1"/>
</dbReference>
<dbReference type="EC" id="1.17.1.8" evidence="9 12"/>
<dbReference type="PANTHER" id="PTHR20836">
    <property type="entry name" value="DIHYDRODIPICOLINATE REDUCTASE"/>
    <property type="match status" value="1"/>
</dbReference>
<feature type="binding site" evidence="12">
    <location>
        <position position="137"/>
    </location>
    <ligand>
        <name>(S)-2,3,4,5-tetrahydrodipicolinate</name>
        <dbReference type="ChEBI" id="CHEBI:16845"/>
    </ligand>
</feature>
<evidence type="ECO:0000256" key="12">
    <source>
        <dbReference type="HAMAP-Rule" id="MF_00102"/>
    </source>
</evidence>
<dbReference type="PANTHER" id="PTHR20836:SF0">
    <property type="entry name" value="4-HYDROXY-TETRAHYDRODIPICOLINATE REDUCTASE 1, CHLOROPLASTIC-RELATED"/>
    <property type="match status" value="1"/>
</dbReference>
<feature type="binding site" evidence="12">
    <location>
        <begin position="101"/>
        <end position="104"/>
    </location>
    <ligand>
        <name>NAD(+)</name>
        <dbReference type="ChEBI" id="CHEBI:57540"/>
    </ligand>
</feature>
<dbReference type="GO" id="GO:0019877">
    <property type="term" value="P:diaminopimelate biosynthetic process"/>
    <property type="evidence" value="ECO:0007669"/>
    <property type="project" value="UniProtKB-UniRule"/>
</dbReference>
<dbReference type="InterPro" id="IPR036291">
    <property type="entry name" value="NAD(P)-bd_dom_sf"/>
</dbReference>
<dbReference type="GO" id="GO:0005829">
    <property type="term" value="C:cytosol"/>
    <property type="evidence" value="ECO:0007669"/>
    <property type="project" value="TreeGrafter"/>
</dbReference>
<feature type="domain" description="Dihydrodipicolinate reductase C-terminal" evidence="14">
    <location>
        <begin position="107"/>
        <end position="240"/>
    </location>
</feature>